<comment type="caution">
    <text evidence="1">The sequence shown here is derived from an EMBL/GenBank/DDBJ whole genome shotgun (WGS) entry which is preliminary data.</text>
</comment>
<name>A0ABN9R9R1_9DINO</name>
<organism evidence="1 2">
    <name type="scientific">Prorocentrum cordatum</name>
    <dbReference type="NCBI Taxonomy" id="2364126"/>
    <lineage>
        <taxon>Eukaryota</taxon>
        <taxon>Sar</taxon>
        <taxon>Alveolata</taxon>
        <taxon>Dinophyceae</taxon>
        <taxon>Prorocentrales</taxon>
        <taxon>Prorocentraceae</taxon>
        <taxon>Prorocentrum</taxon>
    </lineage>
</organism>
<keyword evidence="2" id="KW-1185">Reference proteome</keyword>
<protein>
    <submittedName>
        <fullName evidence="1">Uncharacterized protein</fullName>
    </submittedName>
</protein>
<evidence type="ECO:0000313" key="2">
    <source>
        <dbReference type="Proteomes" id="UP001189429"/>
    </source>
</evidence>
<dbReference type="Proteomes" id="UP001189429">
    <property type="component" value="Unassembled WGS sequence"/>
</dbReference>
<reference evidence="1" key="1">
    <citation type="submission" date="2023-10" db="EMBL/GenBank/DDBJ databases">
        <authorList>
            <person name="Chen Y."/>
            <person name="Shah S."/>
            <person name="Dougan E. K."/>
            <person name="Thang M."/>
            <person name="Chan C."/>
        </authorList>
    </citation>
    <scope>NUCLEOTIDE SEQUENCE [LARGE SCALE GENOMIC DNA]</scope>
</reference>
<proteinExistence type="predicted"/>
<evidence type="ECO:0000313" key="1">
    <source>
        <dbReference type="EMBL" id="CAK0815642.1"/>
    </source>
</evidence>
<gene>
    <name evidence="1" type="ORF">PCOR1329_LOCUS18871</name>
</gene>
<accession>A0ABN9R9R1</accession>
<dbReference type="EMBL" id="CAUYUJ010005969">
    <property type="protein sequence ID" value="CAK0815642.1"/>
    <property type="molecule type" value="Genomic_DNA"/>
</dbReference>
<sequence>MAVGGAIFSKQATCALADLMVRPAAVHESKTGRWIMFERTLRLGMVGPASFIVTVVLGASHLTIDCRCSSKIENTCGDVTGRCSPFHAPPHLVLFSWSVSIGPWAFVCWGSARWSWVARSRPLQDRAGEPAYREALHDEGFCQLAAVEAFFSVMRSPMLRFRFFLLACSSQILRRFA</sequence>